<accession>A0ABX7ZK50</accession>
<evidence type="ECO:0000313" key="1">
    <source>
        <dbReference type="EMBL" id="QUP55673.1"/>
    </source>
</evidence>
<keyword evidence="2" id="KW-1185">Reference proteome</keyword>
<protein>
    <submittedName>
        <fullName evidence="1">Uncharacterized protein</fullName>
    </submittedName>
</protein>
<evidence type="ECO:0000313" key="2">
    <source>
        <dbReference type="Proteomes" id="UP000677898"/>
    </source>
</evidence>
<keyword evidence="1" id="KW-0614">Plasmid</keyword>
<dbReference type="Proteomes" id="UP000677898">
    <property type="component" value="Plasmid pLLRS-1"/>
</dbReference>
<gene>
    <name evidence="1" type="ORF">GO998_18100</name>
</gene>
<name>A0ABX7ZK50_9RALS</name>
<organism evidence="1 2">
    <name type="scientific">Ralstonia syzygii</name>
    <dbReference type="NCBI Taxonomy" id="28097"/>
    <lineage>
        <taxon>Bacteria</taxon>
        <taxon>Pseudomonadati</taxon>
        <taxon>Pseudomonadota</taxon>
        <taxon>Betaproteobacteria</taxon>
        <taxon>Burkholderiales</taxon>
        <taxon>Burkholderiaceae</taxon>
        <taxon>Ralstonia</taxon>
        <taxon>Ralstonia solanacearum species complex</taxon>
    </lineage>
</organism>
<geneLocation type="plasmid" evidence="1 2">
    <name>pLLRS-1</name>
</geneLocation>
<dbReference type="RefSeq" id="WP_211905677.1">
    <property type="nucleotide sequence ID" value="NZ_CP046730.1"/>
</dbReference>
<proteinExistence type="predicted"/>
<reference evidence="1 2" key="1">
    <citation type="journal article" date="2021" name="Phytopathology">
        <title>Complete genome sequence of Ralstonia syzygii subsp. indonesiensis strain LLRS-1, isolated from wilted tobacco in China.</title>
        <authorList>
            <person name="Lu C.H."/>
            <person name="Li J.Y."/>
            <person name="Mi M.G."/>
            <person name="Lin Z.L."/>
            <person name="Jiang N."/>
            <person name="Gai X."/>
            <person name="Ma J.H."/>
            <person name="Lei L.P."/>
            <person name="Xia Z.Y."/>
        </authorList>
    </citation>
    <scope>NUCLEOTIDE SEQUENCE [LARGE SCALE GENOMIC DNA]</scope>
    <source>
        <strain evidence="1 2">LLRS-1</strain>
    </source>
</reference>
<sequence>MLTESTQAYFAATCVHFERDVEPLPESELANHDPGRAKWSFFLPRINRETQLNLLSIMAIAFRTLIHFSF</sequence>
<dbReference type="EMBL" id="CP046730">
    <property type="protein sequence ID" value="QUP55673.1"/>
    <property type="molecule type" value="Genomic_DNA"/>
</dbReference>